<evidence type="ECO:0000313" key="2">
    <source>
        <dbReference type="EMBL" id="ODV67947.1"/>
    </source>
</evidence>
<accession>A0A1E4RKZ8</accession>
<dbReference type="Gene3D" id="6.20.20.10">
    <property type="match status" value="1"/>
</dbReference>
<evidence type="ECO:0000256" key="1">
    <source>
        <dbReference type="SAM" id="MobiDB-lite"/>
    </source>
</evidence>
<sequence length="288" mass="31575">MDSKSSQDAPPPPSYEEAIKDSHTPAPPPRPTRPAMATPSPATSNPSPSLNSRPPQSNNSNQNDGTLYTTNPNLPFKYPRGHFCQKCKNSGFKLKNGKACRDCWSKFYLQNNSYNPNPQLPYRYPKGYLCDKCNNTGHKLKNGLSCQNCYELFSPRNKSSYSSSVPFMSSTSSGFGFVDNILGGSRANLVSTTFNSYGTNTMSTTSSGPLRVLPGDPRIGGILCGRCRGSGQVTFLFDNDLCNVCGGTGRILTQHPPHPPPMHHPPPPNFNRPPPQNPYYNIPGQWKN</sequence>
<dbReference type="InterPro" id="IPR038910">
    <property type="entry name" value="Hua1-like"/>
</dbReference>
<proteinExistence type="predicted"/>
<dbReference type="PANTHER" id="PTHR28031:SF1">
    <property type="entry name" value="PROLINE-RICH PROTEIN HUA1"/>
    <property type="match status" value="1"/>
</dbReference>
<feature type="region of interest" description="Disordered" evidence="1">
    <location>
        <begin position="253"/>
        <end position="288"/>
    </location>
</feature>
<name>A0A1E4RKZ8_9ASCO</name>
<dbReference type="RefSeq" id="XP_020077014.1">
    <property type="nucleotide sequence ID" value="XM_020220110.1"/>
</dbReference>
<dbReference type="Proteomes" id="UP000095085">
    <property type="component" value="Unassembled WGS sequence"/>
</dbReference>
<dbReference type="GO" id="GO:0005737">
    <property type="term" value="C:cytoplasm"/>
    <property type="evidence" value="ECO:0007669"/>
    <property type="project" value="TreeGrafter"/>
</dbReference>
<feature type="compositionally biased region" description="Low complexity" evidence="1">
    <location>
        <begin position="33"/>
        <end position="63"/>
    </location>
</feature>
<dbReference type="InterPro" id="IPR036410">
    <property type="entry name" value="HSP_DnaJ_Cys-rich_dom_sf"/>
</dbReference>
<feature type="region of interest" description="Disordered" evidence="1">
    <location>
        <begin position="1"/>
        <end position="72"/>
    </location>
</feature>
<keyword evidence="3" id="KW-1185">Reference proteome</keyword>
<dbReference type="GeneID" id="30994660"/>
<reference evidence="3" key="1">
    <citation type="submission" date="2016-05" db="EMBL/GenBank/DDBJ databases">
        <title>Comparative genomics of biotechnologically important yeasts.</title>
        <authorList>
            <consortium name="DOE Joint Genome Institute"/>
            <person name="Riley R."/>
            <person name="Haridas S."/>
            <person name="Wolfe K.H."/>
            <person name="Lopes M.R."/>
            <person name="Hittinger C.T."/>
            <person name="Goker M."/>
            <person name="Salamov A."/>
            <person name="Wisecaver J."/>
            <person name="Long T.M."/>
            <person name="Aerts A.L."/>
            <person name="Barry K."/>
            <person name="Choi C."/>
            <person name="Clum A."/>
            <person name="Coughlan A.Y."/>
            <person name="Deshpande S."/>
            <person name="Douglass A.P."/>
            <person name="Hanson S.J."/>
            <person name="Klenk H.-P."/>
            <person name="Labutti K."/>
            <person name="Lapidus A."/>
            <person name="Lindquist E."/>
            <person name="Lipzen A."/>
            <person name="Meier-Kolthoff J.P."/>
            <person name="Ohm R.A."/>
            <person name="Otillar R.P."/>
            <person name="Pangilinan J."/>
            <person name="Peng Y."/>
            <person name="Rokas A."/>
            <person name="Rosa C.A."/>
            <person name="Scheuner C."/>
            <person name="Sibirny A.A."/>
            <person name="Slot J.C."/>
            <person name="Stielow J.B."/>
            <person name="Sun H."/>
            <person name="Kurtzman C.P."/>
            <person name="Blackwell M."/>
            <person name="Grigoriev I.V."/>
            <person name="Jeffries T.W."/>
        </authorList>
    </citation>
    <scope>NUCLEOTIDE SEQUENCE [LARGE SCALE GENOMIC DNA]</scope>
    <source>
        <strain evidence="3">NRRL Y-1933</strain>
    </source>
</reference>
<feature type="compositionally biased region" description="Low complexity" evidence="1">
    <location>
        <begin position="278"/>
        <end position="288"/>
    </location>
</feature>
<dbReference type="PANTHER" id="PTHR28031">
    <property type="entry name" value="PROLINE-RICH PROTEIN HUA1"/>
    <property type="match status" value="1"/>
</dbReference>
<gene>
    <name evidence="2" type="ORF">HYPBUDRAFT_148245</name>
</gene>
<dbReference type="OrthoDB" id="2405700at2759"/>
<evidence type="ECO:0000313" key="3">
    <source>
        <dbReference type="Proteomes" id="UP000095085"/>
    </source>
</evidence>
<protein>
    <submittedName>
        <fullName evidence="2">Uncharacterized protein</fullName>
    </submittedName>
</protein>
<dbReference type="AlphaFoldDB" id="A0A1E4RKZ8"/>
<dbReference type="STRING" id="984485.A0A1E4RKZ8"/>
<organism evidence="2 3">
    <name type="scientific">Hyphopichia burtonii NRRL Y-1933</name>
    <dbReference type="NCBI Taxonomy" id="984485"/>
    <lineage>
        <taxon>Eukaryota</taxon>
        <taxon>Fungi</taxon>
        <taxon>Dikarya</taxon>
        <taxon>Ascomycota</taxon>
        <taxon>Saccharomycotina</taxon>
        <taxon>Pichiomycetes</taxon>
        <taxon>Debaryomycetaceae</taxon>
        <taxon>Hyphopichia</taxon>
    </lineage>
</organism>
<dbReference type="SUPFAM" id="SSF57938">
    <property type="entry name" value="DnaJ/Hsp40 cysteine-rich domain"/>
    <property type="match status" value="1"/>
</dbReference>
<dbReference type="EMBL" id="KV454540">
    <property type="protein sequence ID" value="ODV67947.1"/>
    <property type="molecule type" value="Genomic_DNA"/>
</dbReference>
<feature type="compositionally biased region" description="Pro residues" evidence="1">
    <location>
        <begin position="256"/>
        <end position="277"/>
    </location>
</feature>